<evidence type="ECO:0000313" key="2">
    <source>
        <dbReference type="EMBL" id="QNR22663.1"/>
    </source>
</evidence>
<dbReference type="InterPro" id="IPR001763">
    <property type="entry name" value="Rhodanese-like_dom"/>
</dbReference>
<accession>A0A7H0VAB5</accession>
<dbReference type="InterPro" id="IPR036873">
    <property type="entry name" value="Rhodanese-like_dom_sf"/>
</dbReference>
<sequence>MQELINDPKTFLVDVRTEAEVADVSVPGAVNIPLDQVPANLSRFKSAEGPVVVFCRSGARSENAKNWLLQNGVTDVHNAGGYPTVLNLKN</sequence>
<dbReference type="Proteomes" id="UP000516305">
    <property type="component" value="Chromosome"/>
</dbReference>
<dbReference type="PANTHER" id="PTHR43031:SF1">
    <property type="entry name" value="PYRIDINE NUCLEOTIDE-DISULPHIDE OXIDOREDUCTASE"/>
    <property type="match status" value="1"/>
</dbReference>
<dbReference type="KEGG" id="chyd:H4K34_09730"/>
<keyword evidence="3" id="KW-1185">Reference proteome</keyword>
<protein>
    <submittedName>
        <fullName evidence="2">Rhodanese-like domain-containing protein</fullName>
    </submittedName>
</protein>
<gene>
    <name evidence="2" type="ORF">H4K34_09730</name>
</gene>
<organism evidence="2 3">
    <name type="scientific">Croceimicrobium hydrocarbonivorans</name>
    <dbReference type="NCBI Taxonomy" id="2761580"/>
    <lineage>
        <taxon>Bacteria</taxon>
        <taxon>Pseudomonadati</taxon>
        <taxon>Bacteroidota</taxon>
        <taxon>Flavobacteriia</taxon>
        <taxon>Flavobacteriales</taxon>
        <taxon>Owenweeksiaceae</taxon>
        <taxon>Croceimicrobium</taxon>
    </lineage>
</organism>
<name>A0A7H0VAB5_9FLAO</name>
<evidence type="ECO:0000313" key="3">
    <source>
        <dbReference type="Proteomes" id="UP000516305"/>
    </source>
</evidence>
<dbReference type="PROSITE" id="PS50206">
    <property type="entry name" value="RHODANESE_3"/>
    <property type="match status" value="1"/>
</dbReference>
<reference evidence="2 3" key="1">
    <citation type="submission" date="2020-08" db="EMBL/GenBank/DDBJ databases">
        <title>Croceimicrobium hydrocarbonivorans gen. nov., sp. nov., a novel marine bacterium isolated from a bacterial consortium that degrades polyethylene terephthalate.</title>
        <authorList>
            <person name="Liu R."/>
        </authorList>
    </citation>
    <scope>NUCLEOTIDE SEQUENCE [LARGE SCALE GENOMIC DNA]</scope>
    <source>
        <strain evidence="2 3">A20-9</strain>
    </source>
</reference>
<evidence type="ECO:0000259" key="1">
    <source>
        <dbReference type="PROSITE" id="PS50206"/>
    </source>
</evidence>
<dbReference type="Gene3D" id="3.40.250.10">
    <property type="entry name" value="Rhodanese-like domain"/>
    <property type="match status" value="1"/>
</dbReference>
<dbReference type="SUPFAM" id="SSF52821">
    <property type="entry name" value="Rhodanese/Cell cycle control phosphatase"/>
    <property type="match status" value="1"/>
</dbReference>
<dbReference type="SMART" id="SM00450">
    <property type="entry name" value="RHOD"/>
    <property type="match status" value="1"/>
</dbReference>
<dbReference type="AlphaFoldDB" id="A0A7H0VAB5"/>
<dbReference type="RefSeq" id="WP_246452086.1">
    <property type="nucleotide sequence ID" value="NZ_CP060139.1"/>
</dbReference>
<feature type="domain" description="Rhodanese" evidence="1">
    <location>
        <begin position="6"/>
        <end position="86"/>
    </location>
</feature>
<dbReference type="CDD" id="cd00158">
    <property type="entry name" value="RHOD"/>
    <property type="match status" value="1"/>
</dbReference>
<dbReference type="Pfam" id="PF00581">
    <property type="entry name" value="Rhodanese"/>
    <property type="match status" value="1"/>
</dbReference>
<dbReference type="EMBL" id="CP060139">
    <property type="protein sequence ID" value="QNR22663.1"/>
    <property type="molecule type" value="Genomic_DNA"/>
</dbReference>
<dbReference type="InterPro" id="IPR050229">
    <property type="entry name" value="GlpE_sulfurtransferase"/>
</dbReference>
<proteinExistence type="predicted"/>
<dbReference type="PANTHER" id="PTHR43031">
    <property type="entry name" value="FAD-DEPENDENT OXIDOREDUCTASE"/>
    <property type="match status" value="1"/>
</dbReference>